<keyword evidence="3 7" id="KW-0227">DNA damage</keyword>
<evidence type="ECO:0000256" key="8">
    <source>
        <dbReference type="SAM" id="MobiDB-lite"/>
    </source>
</evidence>
<dbReference type="GO" id="GO:0006281">
    <property type="term" value="P:DNA repair"/>
    <property type="evidence" value="ECO:0007669"/>
    <property type="project" value="UniProtKB-UniRule"/>
</dbReference>
<accession>E3M808</accession>
<protein>
    <recommendedName>
        <fullName evidence="7">Non-structural maintenance of chromosomes element 4</fullName>
    </recommendedName>
</protein>
<dbReference type="RefSeq" id="XP_003107768.2">
    <property type="nucleotide sequence ID" value="XM_003107720.2"/>
</dbReference>
<evidence type="ECO:0000313" key="10">
    <source>
        <dbReference type="Proteomes" id="UP000008281"/>
    </source>
</evidence>
<dbReference type="PANTHER" id="PTHR16140">
    <property type="entry name" value="NON-STRUCTURAL MAINTENANCE OF CHROMOSOMES ELEMENT 4"/>
    <property type="match status" value="1"/>
</dbReference>
<dbReference type="PANTHER" id="PTHR16140:SF0">
    <property type="entry name" value="NON-STRUCTURAL MAINTENANCE OF CHROMOSOMES ELEMENT 4"/>
    <property type="match status" value="1"/>
</dbReference>
<sequence>MSNSEDRRKSSKKLINEVLRQVVSNEKIEQIRNRPQKNATEKFKENHAVAEELKKQIAELSHIRKTETVAARIQKIDLAVATLQEQSKPLRKALNSGLYSTDTELMELVAQTTRETLLEIGSSAAIDPVEVGMKISVALKQVSAAAKHYVPDKTEWCDEWIVDEDMEQVDELYNDMYRDTNISESHRFAAPLGYFHRYGRELHLFSKSVLPDSKQHREAIIRPAVYPFNVDVDFILQLVDVDRAEKQKKVREKAEKGSRKKEKAELVKVNDKVNQADNVQSEEVSISKELKHVLSVFKKELKKRQTDKLSYYEFVTNPKSFSRTVENMFYVSYQMRDREMFLVEEDGVPILKRPGPWANDEERKQAEKENSTHGVMSLSYEEWKLLSRGFKSSIIEPLD</sequence>
<evidence type="ECO:0000256" key="4">
    <source>
        <dbReference type="ARBA" id="ARBA00023172"/>
    </source>
</evidence>
<dbReference type="AlphaFoldDB" id="E3M808"/>
<evidence type="ECO:0000256" key="3">
    <source>
        <dbReference type="ARBA" id="ARBA00022763"/>
    </source>
</evidence>
<keyword evidence="5 7" id="KW-0234">DNA repair</keyword>
<feature type="compositionally biased region" description="Basic and acidic residues" evidence="8">
    <location>
        <begin position="360"/>
        <end position="371"/>
    </location>
</feature>
<keyword evidence="10" id="KW-1185">Reference proteome</keyword>
<dbReference type="InterPro" id="IPR027786">
    <property type="entry name" value="Nse4/EID"/>
</dbReference>
<evidence type="ECO:0000256" key="2">
    <source>
        <dbReference type="ARBA" id="ARBA00008997"/>
    </source>
</evidence>
<organism evidence="10">
    <name type="scientific">Caenorhabditis remanei</name>
    <name type="common">Caenorhabditis vulgaris</name>
    <dbReference type="NCBI Taxonomy" id="31234"/>
    <lineage>
        <taxon>Eukaryota</taxon>
        <taxon>Metazoa</taxon>
        <taxon>Ecdysozoa</taxon>
        <taxon>Nematoda</taxon>
        <taxon>Chromadorea</taxon>
        <taxon>Rhabditida</taxon>
        <taxon>Rhabditina</taxon>
        <taxon>Rhabditomorpha</taxon>
        <taxon>Rhabditoidea</taxon>
        <taxon>Rhabditidae</taxon>
        <taxon>Peloderinae</taxon>
        <taxon>Caenorhabditis</taxon>
    </lineage>
</organism>
<proteinExistence type="inferred from homology"/>
<dbReference type="CTD" id="9828461"/>
<dbReference type="FunCoup" id="E3M808">
    <property type="interactions" value="151"/>
</dbReference>
<dbReference type="Pfam" id="PF08743">
    <property type="entry name" value="Nse4_C"/>
    <property type="match status" value="1"/>
</dbReference>
<dbReference type="GO" id="GO:0030915">
    <property type="term" value="C:Smc5-Smc6 complex"/>
    <property type="evidence" value="ECO:0007669"/>
    <property type="project" value="UniProtKB-UniRule"/>
</dbReference>
<dbReference type="EMBL" id="DS268427">
    <property type="protein sequence ID" value="EFO93667.1"/>
    <property type="molecule type" value="Genomic_DNA"/>
</dbReference>
<dbReference type="GO" id="GO:0005634">
    <property type="term" value="C:nucleus"/>
    <property type="evidence" value="ECO:0007669"/>
    <property type="project" value="UniProtKB-SubCell"/>
</dbReference>
<evidence type="ECO:0000256" key="6">
    <source>
        <dbReference type="ARBA" id="ARBA00023242"/>
    </source>
</evidence>
<keyword evidence="6 7" id="KW-0539">Nucleus</keyword>
<evidence type="ECO:0000256" key="5">
    <source>
        <dbReference type="ARBA" id="ARBA00023204"/>
    </source>
</evidence>
<dbReference type="STRING" id="31234.E3M808"/>
<feature type="region of interest" description="Disordered" evidence="8">
    <location>
        <begin position="354"/>
        <end position="373"/>
    </location>
</feature>
<dbReference type="HOGENOM" id="CLU_671282_0_0_1"/>
<comment type="function">
    <text evidence="7">Component of the SMC5-SMC6 complex, that promotes sister chromatid alignment after DNA damage and facilitates double-stranded DNA breaks (DSBs) repair via homologous recombination between sister chromatids.</text>
</comment>
<dbReference type="OrthoDB" id="361242at2759"/>
<gene>
    <name evidence="9" type="ORF">CRE_12814</name>
</gene>
<dbReference type="KEGG" id="crq:GCK72_014165"/>
<dbReference type="eggNOG" id="KOG2866">
    <property type="taxonomic scope" value="Eukaryota"/>
</dbReference>
<name>E3M808_CAERE</name>
<comment type="subcellular location">
    <subcellularLocation>
        <location evidence="1 7">Nucleus</location>
    </subcellularLocation>
</comment>
<evidence type="ECO:0000313" key="9">
    <source>
        <dbReference type="EMBL" id="EFO93667.1"/>
    </source>
</evidence>
<dbReference type="InterPro" id="IPR014854">
    <property type="entry name" value="Nse4_C"/>
</dbReference>
<evidence type="ECO:0000256" key="7">
    <source>
        <dbReference type="RuleBase" id="RU365071"/>
    </source>
</evidence>
<keyword evidence="4 7" id="KW-0233">DNA recombination</keyword>
<dbReference type="GeneID" id="9828461"/>
<dbReference type="OMA" id="NMFYVSY"/>
<dbReference type="Proteomes" id="UP000008281">
    <property type="component" value="Unassembled WGS sequence"/>
</dbReference>
<dbReference type="GO" id="GO:0006310">
    <property type="term" value="P:DNA recombination"/>
    <property type="evidence" value="ECO:0007669"/>
    <property type="project" value="UniProtKB-UniRule"/>
</dbReference>
<evidence type="ECO:0000256" key="1">
    <source>
        <dbReference type="ARBA" id="ARBA00004123"/>
    </source>
</evidence>
<reference evidence="9" key="1">
    <citation type="submission" date="2007-07" db="EMBL/GenBank/DDBJ databases">
        <title>PCAP assembly of the Caenorhabditis remanei genome.</title>
        <authorList>
            <consortium name="The Caenorhabditis remanei Sequencing Consortium"/>
            <person name="Wilson R.K."/>
        </authorList>
    </citation>
    <scope>NUCLEOTIDE SEQUENCE [LARGE SCALE GENOMIC DNA]</scope>
    <source>
        <strain evidence="9">PB4641</strain>
    </source>
</reference>
<comment type="subunit">
    <text evidence="7">Component of the SMC5-SMC6 complex.</text>
</comment>
<comment type="similarity">
    <text evidence="2 7">Belongs to the NSE4 family.</text>
</comment>